<keyword evidence="9" id="KW-1185">Reference proteome</keyword>
<sequence>MLSEPDTKVIELINSYFTKAALLICQSKSLNDYTEVTNVTTDSSFNINTIEDSHIQDELKPWTNFNGEAEVPPLVVETYLDLRNLTPSHMMILKDHEGNPWNVCKGGKKTEIMLERWLIELDRNRSDSEGQELETPAEIYKQLVLLFRYLYTLTQLLPANDLYTKLSKPSSDSDSISSLLHIGTRILDGSKAILSKGRVGLSRNIIATYTNVINETNVASHLEQKKITPIFSKFGSLRITVSYRRDCDFHVIEKDEDDNGNLGGSAVHGSQGKNDSIQQKSHTRASVPSDRSISLSPKSNYSSTLPADSSPQRKSSALKIHPFKVGSVGSGTYSGTRNTSGSSAIATLRAQRSTSGPISTPIGAEQPHVGEQSSVGSGGSKYSSSFGRIRRHSSVRYSDSLERNNTKRSNSNEQCSDDLLDFVKFLDDKQELNVKKLYGTTTDISSSLIRFQSMKSNNDTLSEDLSMSYSLEPAHVPQVRYRSNSHSPIPAFSPSVHYASIPMRLSQSRNPSQPELVTRKSSTDRIKSLISSRTGSFSDQKRYSVAGQEKDIIEDANDDEDDDILLSRSHLSNATGGKLRSISPQSIKSISSYSRNSLPFKPTSNFSYPTTMATPAHAKLHKGTISSSPDNQPSVSKKTQEHNQLSHSADEDDDLLFFMSDMNLSGQER</sequence>
<keyword evidence="4 5" id="KW-0072">Autophagy</keyword>
<accession>A0A109UWW2</accession>
<proteinExistence type="inferred from homology"/>
<name>A0A109UWW2_9SACH</name>
<evidence type="ECO:0000256" key="4">
    <source>
        <dbReference type="ARBA" id="ARBA00023006"/>
    </source>
</evidence>
<gene>
    <name evidence="8" type="ORF">AW171_hschr42293</name>
</gene>
<dbReference type="GO" id="GO:0034497">
    <property type="term" value="P:protein localization to phagophore assembly site"/>
    <property type="evidence" value="ECO:0007669"/>
    <property type="project" value="TreeGrafter"/>
</dbReference>
<feature type="compositionally biased region" description="Polar residues" evidence="6">
    <location>
        <begin position="505"/>
        <end position="515"/>
    </location>
</feature>
<feature type="compositionally biased region" description="Polar residues" evidence="6">
    <location>
        <begin position="624"/>
        <end position="647"/>
    </location>
</feature>
<feature type="domain" description="Autophagy-related protein 13 N-terminal" evidence="7">
    <location>
        <begin position="13"/>
        <end position="249"/>
    </location>
</feature>
<evidence type="ECO:0000256" key="5">
    <source>
        <dbReference type="RuleBase" id="RU361214"/>
    </source>
</evidence>
<organism evidence="8 9">
    <name type="scientific">Eremothecium sinecaudum</name>
    <dbReference type="NCBI Taxonomy" id="45286"/>
    <lineage>
        <taxon>Eukaryota</taxon>
        <taxon>Fungi</taxon>
        <taxon>Dikarya</taxon>
        <taxon>Ascomycota</taxon>
        <taxon>Saccharomycotina</taxon>
        <taxon>Saccharomycetes</taxon>
        <taxon>Saccharomycetales</taxon>
        <taxon>Saccharomycetaceae</taxon>
        <taxon>Eremothecium</taxon>
    </lineage>
</organism>
<dbReference type="PANTHER" id="PTHR13430">
    <property type="match status" value="1"/>
</dbReference>
<dbReference type="STRING" id="45286.A0A109UWW2"/>
<evidence type="ECO:0000256" key="6">
    <source>
        <dbReference type="SAM" id="MobiDB-lite"/>
    </source>
</evidence>
<evidence type="ECO:0000313" key="9">
    <source>
        <dbReference type="Proteomes" id="UP000243052"/>
    </source>
</evidence>
<feature type="compositionally biased region" description="Polar residues" evidence="6">
    <location>
        <begin position="271"/>
        <end position="315"/>
    </location>
</feature>
<dbReference type="Gene3D" id="3.30.900.10">
    <property type="entry name" value="HORMA domain"/>
    <property type="match status" value="1"/>
</dbReference>
<dbReference type="Pfam" id="PF10033">
    <property type="entry name" value="ATG13"/>
    <property type="match status" value="1"/>
</dbReference>
<evidence type="ECO:0000256" key="3">
    <source>
        <dbReference type="ARBA" id="ARBA00013801"/>
    </source>
</evidence>
<dbReference type="GeneID" id="28723646"/>
<dbReference type="GO" id="GO:0034727">
    <property type="term" value="P:piecemeal microautophagy of the nucleus"/>
    <property type="evidence" value="ECO:0007669"/>
    <property type="project" value="TreeGrafter"/>
</dbReference>
<dbReference type="InterPro" id="IPR040182">
    <property type="entry name" value="ATG13"/>
</dbReference>
<dbReference type="GO" id="GO:0000407">
    <property type="term" value="C:phagophore assembly site"/>
    <property type="evidence" value="ECO:0007669"/>
    <property type="project" value="UniProtKB-SubCell"/>
</dbReference>
<feature type="compositionally biased region" description="Low complexity" evidence="6">
    <location>
        <begin position="369"/>
        <end position="387"/>
    </location>
</feature>
<dbReference type="Gene3D" id="6.10.140.1900">
    <property type="match status" value="1"/>
</dbReference>
<dbReference type="AlphaFoldDB" id="A0A109UWW2"/>
<feature type="region of interest" description="Disordered" evidence="6">
    <location>
        <begin position="254"/>
        <end position="322"/>
    </location>
</feature>
<reference evidence="8 9" key="1">
    <citation type="submission" date="2016-01" db="EMBL/GenBank/DDBJ databases">
        <title>Genome sequence of the yeast Holleya sinecauda.</title>
        <authorList>
            <person name="Dietrich F.S."/>
        </authorList>
    </citation>
    <scope>NUCLEOTIDE SEQUENCE [LARGE SCALE GENOMIC DNA]</scope>
    <source>
        <strain evidence="8 9">ATCC 58844</strain>
    </source>
</reference>
<evidence type="ECO:0000256" key="2">
    <source>
        <dbReference type="ARBA" id="ARBA00005246"/>
    </source>
</evidence>
<dbReference type="EMBL" id="CP014244">
    <property type="protein sequence ID" value="AMD20401.1"/>
    <property type="molecule type" value="Genomic_DNA"/>
</dbReference>
<evidence type="ECO:0000259" key="7">
    <source>
        <dbReference type="Pfam" id="PF10033"/>
    </source>
</evidence>
<dbReference type="PANTHER" id="PTHR13430:SF4">
    <property type="entry name" value="AUTOPHAGY-RELATED PROTEIN 13"/>
    <property type="match status" value="1"/>
</dbReference>
<dbReference type="GO" id="GO:0005829">
    <property type="term" value="C:cytosol"/>
    <property type="evidence" value="ECO:0007669"/>
    <property type="project" value="TreeGrafter"/>
</dbReference>
<dbReference type="InterPro" id="IPR018731">
    <property type="entry name" value="Atg13_N"/>
</dbReference>
<feature type="compositionally biased region" description="Polar residues" evidence="6">
    <location>
        <begin position="529"/>
        <end position="538"/>
    </location>
</feature>
<dbReference type="RefSeq" id="XP_017987397.1">
    <property type="nucleotide sequence ID" value="XM_018132025.1"/>
</dbReference>
<feature type="region of interest" description="Disordered" evidence="6">
    <location>
        <begin position="614"/>
        <end position="654"/>
    </location>
</feature>
<dbReference type="GO" id="GO:1990316">
    <property type="term" value="C:Atg1/ULK1 kinase complex"/>
    <property type="evidence" value="ECO:0007669"/>
    <property type="project" value="InterPro"/>
</dbReference>
<feature type="region of interest" description="Disordered" evidence="6">
    <location>
        <begin position="349"/>
        <end position="389"/>
    </location>
</feature>
<comment type="similarity">
    <text evidence="2 5">Belongs to the ATG13 family. Fungi subfamily.</text>
</comment>
<feature type="region of interest" description="Disordered" evidence="6">
    <location>
        <begin position="505"/>
        <end position="557"/>
    </location>
</feature>
<evidence type="ECO:0000256" key="1">
    <source>
        <dbReference type="ARBA" id="ARBA00004329"/>
    </source>
</evidence>
<dbReference type="GO" id="GO:0000423">
    <property type="term" value="P:mitophagy"/>
    <property type="evidence" value="ECO:0007669"/>
    <property type="project" value="TreeGrafter"/>
</dbReference>
<protein>
    <recommendedName>
        <fullName evidence="3 5">Autophagy-related protein 13</fullName>
    </recommendedName>
</protein>
<feature type="compositionally biased region" description="Basic and acidic residues" evidence="6">
    <location>
        <begin position="517"/>
        <end position="527"/>
    </location>
</feature>
<dbReference type="InterPro" id="IPR036570">
    <property type="entry name" value="HORMA_dom_sf"/>
</dbReference>
<comment type="subcellular location">
    <subcellularLocation>
        <location evidence="1">Preautophagosomal structure</location>
    </subcellularLocation>
</comment>
<dbReference type="OrthoDB" id="70161at2759"/>
<dbReference type="Proteomes" id="UP000243052">
    <property type="component" value="Chromosome iv"/>
</dbReference>
<feature type="compositionally biased region" description="Polar residues" evidence="6">
    <location>
        <begin position="349"/>
        <end position="358"/>
    </location>
</feature>
<evidence type="ECO:0000313" key="8">
    <source>
        <dbReference type="EMBL" id="AMD20401.1"/>
    </source>
</evidence>